<comment type="caution">
    <text evidence="10">The sequence shown here is derived from an EMBL/GenBank/DDBJ whole genome shotgun (WGS) entry which is preliminary data.</text>
</comment>
<sequence>MIHGIISFSIRNKLIVMLFTIAIIIAGIWSISKVPIDAVPDITNNQVQVITQSLNLGTEEIEQYVSYPIEMAVSNLPGVLEIRSVSRFGLSVVTIVFEDDMGTYLPRQLVAEKLNELRDEIPENFGTPIMGPITTGLGEIYQYTLEVDSAFKDQYSLYDLRTIQDWIIKRQMSMIPGVIEINAFGGAVKQYEVAINPHQLNAMNISMDEVFQALQDNNANTGGAYIEYDYRANFIRGEGLVRNISDIENIVVKTINEVPIKVKDVAKVGFGNAVRYGAFTKNGEGEAVGGIVMMLKGENSNDVIKLVKERMIEIEASLPEGISIEGFLDRTELIKSTTSTVTTNLTEGALIVIFVLVFLLGNWRGGLIVASTIPISLLFAFILMNVFDVWANLMSLGAIDFGIIVDGAVIIVEGTVFLLYQKVLNKEKIDASVRDETAEKASKEMMRSAFFGQLIILIVFLPILALQGIEGKMFQPMALTFIFAMIGVIILCFTYVPMMSAWFLRAGGKSNSWGDRFVHWLENKYEYGLRSVMNFGVWIVSTAVILLVLAYITFSSMGGEFIPRLDEGDIAFHDIMRPGTAMSESVKITSEVEKVLLEEFPEVKQVLSKVGVADLPTDIMPMDLADCYIILKPKDEWVTADSKEELIQKMKARLLQIPGINYEFTQPIEMRFNELMTGIRQDVAVKIFGEDLDLLASKAREVSNLISNVEGVGDIHVEATEGQPQISIQYDRNKLAFYGLNISDLNTLVSSALAGRKAGTVFEGEKKFDLVIRLDDRFKSDLSDVKNLQATLPSGKNVPLSEIADVAYRPGPMQISRDNTHRRTYVGINVRGRDVKSLIEEIRGVLDENLDLPPGYYIQYGGAFENLERATQRLQIVVPISLGLIFLLVFLALRSLKQTIMIYVAIPLAAIGGVFSLWLRDMPFSISAGIGFIVLFGIAVLNGLVLINGWNDLKENTDLPLKDRIIQGARRRIRPILLTASTDILGFMPMALSSSAGAEVQRPLATVVIGGMLTATLLTLFVLPVLYSWTEKGMGNKPKIVMASLFILFLASVNSVNAQEVHSISMEEAIQRASEVYPSIQAAELMIEKQEKLKKTSLDLGNTGIFNAGEEIGEEFNGVNTIIGFQQQNIDIFSSPARKKRFEAYQRLSESNKELVMLDLKRKVREDYANAFIAFQKLKLFEKIDSIYTAFERAATLRLEVDATSRLEYLAAANEARQVNVQRGQAEYDYSISLQNLNRWLLSDTLFQVKPEDRAWMQPVSSEIDSLATHPEILLAQNQVLAREQEVSLEKAGYWPKLNAMYGIQNVNGRSGFHQYQVGLTFPLFFNQQKGNVQAAKVETAIAQQNLSETTIQLNNQYEVAMANYEKWFRSWEYYKDQAIPTAEEQLRGAALSYREGAIDYVAFLQNSNSALETELRGLESLALYLQSKFYLMYLLKK</sequence>
<comment type="subcellular location">
    <subcellularLocation>
        <location evidence="1">Cell membrane</location>
        <topology evidence="1">Multi-pass membrane protein</topology>
    </subcellularLocation>
</comment>
<feature type="transmembrane region" description="Helical" evidence="9">
    <location>
        <begin position="367"/>
        <end position="387"/>
    </location>
</feature>
<evidence type="ECO:0000313" key="10">
    <source>
        <dbReference type="EMBL" id="MDN3204412.1"/>
    </source>
</evidence>
<dbReference type="Gene3D" id="3.30.70.1440">
    <property type="entry name" value="Multidrug efflux transporter AcrB pore domain"/>
    <property type="match status" value="1"/>
</dbReference>
<dbReference type="SUPFAM" id="SSF82693">
    <property type="entry name" value="Multidrug efflux transporter AcrB pore domain, PN1, PN2, PC1 and PC2 subdomains"/>
    <property type="match status" value="2"/>
</dbReference>
<dbReference type="InterPro" id="IPR027463">
    <property type="entry name" value="AcrB_DN_DC_subdom"/>
</dbReference>
<dbReference type="NCBIfam" id="TIGR00914">
    <property type="entry name" value="2A0601"/>
    <property type="match status" value="1"/>
</dbReference>
<evidence type="ECO:0000256" key="5">
    <source>
        <dbReference type="ARBA" id="ARBA00022475"/>
    </source>
</evidence>
<feature type="transmembrane region" description="Helical" evidence="9">
    <location>
        <begin position="341"/>
        <end position="360"/>
    </location>
</feature>
<dbReference type="Gene3D" id="3.30.70.1320">
    <property type="entry name" value="Multidrug efflux transporter AcrB pore domain like"/>
    <property type="match status" value="1"/>
</dbReference>
<name>A0ABT7YD08_9BACT</name>
<evidence type="ECO:0000256" key="9">
    <source>
        <dbReference type="SAM" id="Phobius"/>
    </source>
</evidence>
<feature type="transmembrane region" description="Helical" evidence="9">
    <location>
        <begin position="532"/>
        <end position="554"/>
    </location>
</feature>
<protein>
    <submittedName>
        <fullName evidence="10">CusA/CzcA family heavy metal efflux RND transporter</fullName>
    </submittedName>
</protein>
<dbReference type="Gene3D" id="1.20.1600.10">
    <property type="entry name" value="Outer membrane efflux proteins (OEP)"/>
    <property type="match status" value="1"/>
</dbReference>
<dbReference type="SUPFAM" id="SSF82866">
    <property type="entry name" value="Multidrug efflux transporter AcrB transmembrane domain"/>
    <property type="match status" value="2"/>
</dbReference>
<keyword evidence="8 9" id="KW-0472">Membrane</keyword>
<feature type="transmembrane region" description="Helical" evidence="9">
    <location>
        <begin position="393"/>
        <end position="420"/>
    </location>
</feature>
<evidence type="ECO:0000256" key="7">
    <source>
        <dbReference type="ARBA" id="ARBA00022989"/>
    </source>
</evidence>
<evidence type="ECO:0000256" key="6">
    <source>
        <dbReference type="ARBA" id="ARBA00022692"/>
    </source>
</evidence>
<dbReference type="SUPFAM" id="SSF82714">
    <property type="entry name" value="Multidrug efflux transporter AcrB TolC docking domain, DN and DC subdomains"/>
    <property type="match status" value="2"/>
</dbReference>
<dbReference type="SUPFAM" id="SSF56954">
    <property type="entry name" value="Outer membrane efflux proteins (OEP)"/>
    <property type="match status" value="1"/>
</dbReference>
<accession>A0ABT7YD08</accession>
<keyword evidence="7 9" id="KW-1133">Transmembrane helix</keyword>
<gene>
    <name evidence="10" type="ORF">QVH07_09640</name>
</gene>
<evidence type="ECO:0000256" key="3">
    <source>
        <dbReference type="ARBA" id="ARBA00010942"/>
    </source>
</evidence>
<dbReference type="InterPro" id="IPR004763">
    <property type="entry name" value="CusA-like"/>
</dbReference>
<dbReference type="Pfam" id="PF00873">
    <property type="entry name" value="ACR_tran"/>
    <property type="match status" value="1"/>
</dbReference>
<comment type="similarity">
    <text evidence="2">Belongs to the outer membrane factor (OMF) (TC 1.B.17) family.</text>
</comment>
<feature type="transmembrane region" description="Helical" evidence="9">
    <location>
        <begin position="874"/>
        <end position="893"/>
    </location>
</feature>
<dbReference type="InterPro" id="IPR001036">
    <property type="entry name" value="Acrflvin-R"/>
</dbReference>
<dbReference type="InterPro" id="IPR003423">
    <property type="entry name" value="OMP_efflux"/>
</dbReference>
<keyword evidence="4" id="KW-0813">Transport</keyword>
<evidence type="ECO:0000256" key="2">
    <source>
        <dbReference type="ARBA" id="ARBA00007613"/>
    </source>
</evidence>
<feature type="transmembrane region" description="Helical" evidence="9">
    <location>
        <begin position="972"/>
        <end position="992"/>
    </location>
</feature>
<feature type="transmembrane region" description="Helical" evidence="9">
    <location>
        <begin position="900"/>
        <end position="919"/>
    </location>
</feature>
<keyword evidence="11" id="KW-1185">Reference proteome</keyword>
<reference evidence="10" key="1">
    <citation type="submission" date="2023-06" db="EMBL/GenBank/DDBJ databases">
        <title>Robiginitalea aurantiacus sp. nov. and Algoriphagus sediminis sp. nov., isolated from coastal sediment.</title>
        <authorList>
            <person name="Zhou Z.Y."/>
            <person name="An J."/>
            <person name="Jia Y.W."/>
            <person name="Du Z.J."/>
        </authorList>
    </citation>
    <scope>NUCLEOTIDE SEQUENCE</scope>
    <source>
        <strain evidence="10">C2-7</strain>
    </source>
</reference>
<dbReference type="EMBL" id="JAUEPH010000004">
    <property type="protein sequence ID" value="MDN3204412.1"/>
    <property type="molecule type" value="Genomic_DNA"/>
</dbReference>
<organism evidence="10 11">
    <name type="scientific">Algoriphagus sediminis</name>
    <dbReference type="NCBI Taxonomy" id="3057113"/>
    <lineage>
        <taxon>Bacteria</taxon>
        <taxon>Pseudomonadati</taxon>
        <taxon>Bacteroidota</taxon>
        <taxon>Cytophagia</taxon>
        <taxon>Cytophagales</taxon>
        <taxon>Cyclobacteriaceae</taxon>
        <taxon>Algoriphagus</taxon>
    </lineage>
</organism>
<dbReference type="PRINTS" id="PR00702">
    <property type="entry name" value="ACRIFLAVINRP"/>
</dbReference>
<evidence type="ECO:0000256" key="1">
    <source>
        <dbReference type="ARBA" id="ARBA00004651"/>
    </source>
</evidence>
<dbReference type="Proteomes" id="UP001171916">
    <property type="component" value="Unassembled WGS sequence"/>
</dbReference>
<feature type="transmembrane region" description="Helical" evidence="9">
    <location>
        <begin position="1004"/>
        <end position="1027"/>
    </location>
</feature>
<dbReference type="Gene3D" id="3.30.70.1430">
    <property type="entry name" value="Multidrug efflux transporter AcrB pore domain"/>
    <property type="match status" value="2"/>
</dbReference>
<proteinExistence type="inferred from homology"/>
<feature type="transmembrane region" description="Helical" evidence="9">
    <location>
        <begin position="12"/>
        <end position="31"/>
    </location>
</feature>
<feature type="transmembrane region" description="Helical" evidence="9">
    <location>
        <begin position="1039"/>
        <end position="1056"/>
    </location>
</feature>
<keyword evidence="5" id="KW-1003">Cell membrane</keyword>
<evidence type="ECO:0000256" key="4">
    <source>
        <dbReference type="ARBA" id="ARBA00022448"/>
    </source>
</evidence>
<evidence type="ECO:0000313" key="11">
    <source>
        <dbReference type="Proteomes" id="UP001171916"/>
    </source>
</evidence>
<feature type="transmembrane region" description="Helical" evidence="9">
    <location>
        <begin position="481"/>
        <end position="504"/>
    </location>
</feature>
<feature type="transmembrane region" description="Helical" evidence="9">
    <location>
        <begin position="450"/>
        <end position="469"/>
    </location>
</feature>
<dbReference type="RefSeq" id="WP_289999967.1">
    <property type="nucleotide sequence ID" value="NZ_JAUEPH010000004.1"/>
</dbReference>
<dbReference type="Gene3D" id="3.30.2090.10">
    <property type="entry name" value="Multidrug efflux transporter AcrB TolC docking domain, DN and DC subdomains"/>
    <property type="match status" value="2"/>
</dbReference>
<keyword evidence="6 9" id="KW-0812">Transmembrane</keyword>
<dbReference type="PANTHER" id="PTHR32063">
    <property type="match status" value="1"/>
</dbReference>
<dbReference type="Pfam" id="PF02321">
    <property type="entry name" value="OEP"/>
    <property type="match status" value="1"/>
</dbReference>
<dbReference type="PANTHER" id="PTHR32063:SF24">
    <property type="entry name" value="CATION EFFLUX SYSTEM (ACRB_ACRD_ACRF FAMILY)"/>
    <property type="match status" value="1"/>
</dbReference>
<dbReference type="Gene3D" id="1.20.1640.10">
    <property type="entry name" value="Multidrug efflux transporter AcrB transmembrane domain"/>
    <property type="match status" value="2"/>
</dbReference>
<evidence type="ECO:0000256" key="8">
    <source>
        <dbReference type="ARBA" id="ARBA00023136"/>
    </source>
</evidence>
<feature type="transmembrane region" description="Helical" evidence="9">
    <location>
        <begin position="925"/>
        <end position="951"/>
    </location>
</feature>
<comment type="similarity">
    <text evidence="3">Belongs to the resistance-nodulation-cell division (RND) (TC 2.A.6) family.</text>
</comment>